<protein>
    <submittedName>
        <fullName evidence="2">Oxidoreductase</fullName>
        <ecNumber evidence="2">1.1.1.-</ecNumber>
    </submittedName>
</protein>
<dbReference type="PANTHER" id="PTHR43364:SF18">
    <property type="entry name" value="OXIDOREDUCTASE"/>
    <property type="match status" value="1"/>
</dbReference>
<dbReference type="GO" id="GO:0016491">
    <property type="term" value="F:oxidoreductase activity"/>
    <property type="evidence" value="ECO:0007669"/>
    <property type="project" value="UniProtKB-KW"/>
</dbReference>
<dbReference type="KEGG" id="rsa:RSal33209_2046"/>
<dbReference type="SUPFAM" id="SSF51430">
    <property type="entry name" value="NAD(P)-linked oxidoreductase"/>
    <property type="match status" value="1"/>
</dbReference>
<evidence type="ECO:0000259" key="1">
    <source>
        <dbReference type="Pfam" id="PF00248"/>
    </source>
</evidence>
<dbReference type="RefSeq" id="WP_012245449.1">
    <property type="nucleotide sequence ID" value="NC_010168.1"/>
</dbReference>
<dbReference type="HOGENOM" id="CLU_023205_2_0_11"/>
<dbReference type="PANTHER" id="PTHR43364">
    <property type="entry name" value="NADH-SPECIFIC METHYLGLYOXAL REDUCTASE-RELATED"/>
    <property type="match status" value="1"/>
</dbReference>
<dbReference type="GO" id="GO:0005829">
    <property type="term" value="C:cytosol"/>
    <property type="evidence" value="ECO:0007669"/>
    <property type="project" value="TreeGrafter"/>
</dbReference>
<keyword evidence="3" id="KW-1185">Reference proteome</keyword>
<feature type="domain" description="NADP-dependent oxidoreductase" evidence="1">
    <location>
        <begin position="16"/>
        <end position="307"/>
    </location>
</feature>
<dbReference type="AlphaFoldDB" id="A9WSJ1"/>
<reference evidence="3" key="1">
    <citation type="journal article" date="2008" name="J. Bacteriol.">
        <title>Genome sequence of the fish pathogen Renibacterium salmoninarum suggests reductive evolution away from an environmental Arthrobacter ancestor.</title>
        <authorList>
            <person name="Wiens G.D."/>
            <person name="Rockey D.D."/>
            <person name="Wu Z."/>
            <person name="Chang J."/>
            <person name="Levy R."/>
            <person name="Crane S."/>
            <person name="Chen D.S."/>
            <person name="Capri G.R."/>
            <person name="Burnett J.R."/>
            <person name="Sudheesh P.S."/>
            <person name="Schipma M.J."/>
            <person name="Burd H."/>
            <person name="Bhattacharyya A."/>
            <person name="Rhodes L.D."/>
            <person name="Kaul R."/>
            <person name="Strom M.S."/>
        </authorList>
    </citation>
    <scope>NUCLEOTIDE SEQUENCE [LARGE SCALE GENOMIC DNA]</scope>
    <source>
        <strain evidence="3">ATCC 33209 / DSM 20767 / JCM 11484 / NBRC 15589 / NCIMB 2235</strain>
    </source>
</reference>
<organism evidence="2 3">
    <name type="scientific">Renibacterium salmoninarum (strain ATCC 33209 / DSM 20767 / JCM 11484 / NBRC 15589 / NCIMB 2235)</name>
    <dbReference type="NCBI Taxonomy" id="288705"/>
    <lineage>
        <taxon>Bacteria</taxon>
        <taxon>Bacillati</taxon>
        <taxon>Actinomycetota</taxon>
        <taxon>Actinomycetes</taxon>
        <taxon>Micrococcales</taxon>
        <taxon>Micrococcaceae</taxon>
        <taxon>Renibacterium</taxon>
    </lineage>
</organism>
<proteinExistence type="predicted"/>
<dbReference type="eggNOG" id="COG0667">
    <property type="taxonomic scope" value="Bacteria"/>
</dbReference>
<dbReference type="STRING" id="288705.RSal33209_2046"/>
<dbReference type="EC" id="1.1.1.-" evidence="2"/>
<dbReference type="InterPro" id="IPR050523">
    <property type="entry name" value="AKR_Detox_Biosynth"/>
</dbReference>
<name>A9WSJ1_RENSM</name>
<dbReference type="EMBL" id="CP000910">
    <property type="protein sequence ID" value="ABY23779.1"/>
    <property type="molecule type" value="Genomic_DNA"/>
</dbReference>
<keyword evidence="2" id="KW-0560">Oxidoreductase</keyword>
<dbReference type="Pfam" id="PF00248">
    <property type="entry name" value="Aldo_ket_red"/>
    <property type="match status" value="1"/>
</dbReference>
<gene>
    <name evidence="2" type="ordered locus">RSal33209_2046</name>
</gene>
<dbReference type="InterPro" id="IPR036812">
    <property type="entry name" value="NAD(P)_OxRdtase_dom_sf"/>
</dbReference>
<sequence length="308" mass="32699">MQQRFLGHSGLRVSTLSLGTMTWGTTTDEDQCRELAKDYFDAGGTVLDTAASYGEGRSEAIIGELLGDLVPRADVVLISKAGIERRDGKRMVDCSRRGLLAALDATLARLGTDHLDVWLAHTWDPNVPLAETLSALDHAVSSGRVRYAGVSNYAGWQLAKAALGVQQSLVAHQAEYSLLNRKVEAETMPAAEDAGVGLMSGGPLGRGVLTGKYRGQIPSDSRGASARAVEIEAYLSGRSSRITEALVTAAKGLDRDPLDVALSWLLDRPMLATAVVGPRTPAQLKSILSASLLPLPEQIVNVLDEVSA</sequence>
<evidence type="ECO:0000313" key="3">
    <source>
        <dbReference type="Proteomes" id="UP000002007"/>
    </source>
</evidence>
<dbReference type="InterPro" id="IPR023210">
    <property type="entry name" value="NADP_OxRdtase_dom"/>
</dbReference>
<evidence type="ECO:0000313" key="2">
    <source>
        <dbReference type="EMBL" id="ABY23779.1"/>
    </source>
</evidence>
<accession>A9WSJ1</accession>
<dbReference type="Proteomes" id="UP000002007">
    <property type="component" value="Chromosome"/>
</dbReference>
<dbReference type="Gene3D" id="3.20.20.100">
    <property type="entry name" value="NADP-dependent oxidoreductase domain"/>
    <property type="match status" value="1"/>
</dbReference>